<protein>
    <submittedName>
        <fullName evidence="2">Uncharacterized protein</fullName>
    </submittedName>
</protein>
<dbReference type="InParanoid" id="A0A409VK58"/>
<dbReference type="AlphaFoldDB" id="A0A409VK58"/>
<feature type="compositionally biased region" description="Basic and acidic residues" evidence="1">
    <location>
        <begin position="513"/>
        <end position="527"/>
    </location>
</feature>
<feature type="region of interest" description="Disordered" evidence="1">
    <location>
        <begin position="584"/>
        <end position="605"/>
    </location>
</feature>
<feature type="region of interest" description="Disordered" evidence="1">
    <location>
        <begin position="496"/>
        <end position="542"/>
    </location>
</feature>
<dbReference type="Proteomes" id="UP000284842">
    <property type="component" value="Unassembled WGS sequence"/>
</dbReference>
<dbReference type="EMBL" id="NHTK01006039">
    <property type="protein sequence ID" value="PPQ66607.1"/>
    <property type="molecule type" value="Genomic_DNA"/>
</dbReference>
<proteinExistence type="predicted"/>
<feature type="compositionally biased region" description="Low complexity" evidence="1">
    <location>
        <begin position="528"/>
        <end position="542"/>
    </location>
</feature>
<feature type="compositionally biased region" description="Low complexity" evidence="1">
    <location>
        <begin position="758"/>
        <end position="778"/>
    </location>
</feature>
<feature type="region of interest" description="Disordered" evidence="1">
    <location>
        <begin position="435"/>
        <end position="478"/>
    </location>
</feature>
<feature type="region of interest" description="Disordered" evidence="1">
    <location>
        <begin position="143"/>
        <end position="282"/>
    </location>
</feature>
<name>A0A409VK58_9AGAR</name>
<sequence length="930" mass="98301">MPSLLPILNVAPFFGLYDQSASVTSQNTQASPSSFASHSTTTTTSASSSTSSASQTYSASSPSPLSSTAASPATTLPYDFTSSTPSILPMASSSTTPAHIPFTLHPFSHLNVWAYLALAFLTLSVATIIVYCTYACYHSAKKTQTSKEEIPDNDRDSRSGIENGFETSLGENDKGRHSGMVDEERGHRDSVLSNQYSSQLSRGGGTRTNSKSQMHTLFNTSSSSLLTSSQSHNMRRSTHHHHDCTNTHTTDLDSKESEGGEIDWSSSSYRGHHDNHALPSPSLESVVHTNLKRYDETEAVCTFAAGLNPSPSATSASAYLPKQGGIRDGKGPSRTANRPHAESSKPLKSCLKPSFLTTKSQKRTSNSSSLGVRMKPAQSVSFGSIRNGINGFQRVRNSGIIRGLGLGIAMNSNKTGRGRAHESDSDAYTEMIQLRTRRKRQPRQTHSPPSSLDDAGSITQSSSSMGTSSPPSHSQSYSSLHDKSFAFVGPYAANDSSDDVHIYHNDSPGIKTRRNDQQPHQTSHRDLSSSTQISAQASAAPAGPFTRVNATYLPFHLRPPPPSPTPAHKQNVKRQYAALYRSSKAFNSKSKSKASGSGNSSKDNLVTMGADLELTHSPVSPSPSPSPSFVKPTVIGGGMNGGFGLGLGLGFKSERKRTTGKRTPSIRLIDNNSSNAGDSVAYDAHNIRFAQPPHTPPMGATTNAQQSPQMTLFWKDPKLSPISGEIISSPLSTSPTGLRSIAHIGMGSVSNPCYGQKSTTSSGAATGSTASSNSSRTPLALPISSPILSPIISPTPSPINVNSPNLVTASSTNSTSGFIAANPHDHSYHPPTSSGRPITPDSSSRHFKSPNRVFGPGFELNKGKNPIRSPGSSPRKSPEKRNGMMPSSGGVNGGFSLSPTMFGAPRLGVGAKPQNQNHGGGVGSSSGNRV</sequence>
<feature type="region of interest" description="Disordered" evidence="1">
    <location>
        <begin position="43"/>
        <end position="68"/>
    </location>
</feature>
<feature type="compositionally biased region" description="Low complexity" evidence="1">
    <location>
        <begin position="220"/>
        <end position="231"/>
    </location>
</feature>
<dbReference type="OrthoDB" id="2900010at2759"/>
<feature type="region of interest" description="Disordered" evidence="1">
    <location>
        <begin position="755"/>
        <end position="778"/>
    </location>
</feature>
<gene>
    <name evidence="2" type="ORF">CVT24_006918</name>
</gene>
<organism evidence="2 3">
    <name type="scientific">Panaeolus cyanescens</name>
    <dbReference type="NCBI Taxonomy" id="181874"/>
    <lineage>
        <taxon>Eukaryota</taxon>
        <taxon>Fungi</taxon>
        <taxon>Dikarya</taxon>
        <taxon>Basidiomycota</taxon>
        <taxon>Agaricomycotina</taxon>
        <taxon>Agaricomycetes</taxon>
        <taxon>Agaricomycetidae</taxon>
        <taxon>Agaricales</taxon>
        <taxon>Agaricineae</taxon>
        <taxon>Galeropsidaceae</taxon>
        <taxon>Panaeolus</taxon>
    </lineage>
</organism>
<feature type="compositionally biased region" description="Basic and acidic residues" evidence="1">
    <location>
        <begin position="171"/>
        <end position="190"/>
    </location>
</feature>
<comment type="caution">
    <text evidence="2">The sequence shown here is derived from an EMBL/GenBank/DDBJ whole genome shotgun (WGS) entry which is preliminary data.</text>
</comment>
<feature type="compositionally biased region" description="Polar residues" evidence="1">
    <location>
        <begin position="191"/>
        <end position="219"/>
    </location>
</feature>
<evidence type="ECO:0000256" key="1">
    <source>
        <dbReference type="SAM" id="MobiDB-lite"/>
    </source>
</evidence>
<feature type="compositionally biased region" description="Low complexity" evidence="1">
    <location>
        <begin position="584"/>
        <end position="602"/>
    </location>
</feature>
<accession>A0A409VK58</accession>
<evidence type="ECO:0000313" key="2">
    <source>
        <dbReference type="EMBL" id="PPQ66607.1"/>
    </source>
</evidence>
<feature type="compositionally biased region" description="Low complexity" evidence="1">
    <location>
        <begin position="456"/>
        <end position="478"/>
    </location>
</feature>
<feature type="compositionally biased region" description="Polar residues" evidence="1">
    <location>
        <begin position="830"/>
        <end position="842"/>
    </location>
</feature>
<feature type="compositionally biased region" description="Basic and acidic residues" evidence="1">
    <location>
        <begin position="145"/>
        <end position="159"/>
    </location>
</feature>
<feature type="region of interest" description="Disordered" evidence="1">
    <location>
        <begin position="809"/>
        <end position="930"/>
    </location>
</feature>
<feature type="region of interest" description="Disordered" evidence="1">
    <location>
        <begin position="311"/>
        <end position="375"/>
    </location>
</feature>
<evidence type="ECO:0000313" key="3">
    <source>
        <dbReference type="Proteomes" id="UP000284842"/>
    </source>
</evidence>
<feature type="compositionally biased region" description="Basic residues" evidence="1">
    <location>
        <begin position="233"/>
        <end position="242"/>
    </location>
</feature>
<reference evidence="2 3" key="1">
    <citation type="journal article" date="2018" name="Evol. Lett.">
        <title>Horizontal gene cluster transfer increased hallucinogenic mushroom diversity.</title>
        <authorList>
            <person name="Reynolds H.T."/>
            <person name="Vijayakumar V."/>
            <person name="Gluck-Thaler E."/>
            <person name="Korotkin H.B."/>
            <person name="Matheny P.B."/>
            <person name="Slot J.C."/>
        </authorList>
    </citation>
    <scope>NUCLEOTIDE SEQUENCE [LARGE SCALE GENOMIC DNA]</scope>
    <source>
        <strain evidence="2 3">2629</strain>
    </source>
</reference>
<feature type="compositionally biased region" description="Polar residues" evidence="1">
    <location>
        <begin position="355"/>
        <end position="370"/>
    </location>
</feature>
<keyword evidence="3" id="KW-1185">Reference proteome</keyword>